<dbReference type="GO" id="GO:0004722">
    <property type="term" value="F:protein serine/threonine phosphatase activity"/>
    <property type="evidence" value="ECO:0007669"/>
    <property type="project" value="UniProtKB-EC"/>
</dbReference>
<dbReference type="EC" id="3.1.3.16" evidence="1"/>
<keyword evidence="5" id="KW-0464">Manganese</keyword>
<dbReference type="InterPro" id="IPR029052">
    <property type="entry name" value="Metallo-depent_PP-like"/>
</dbReference>
<dbReference type="Pfam" id="PF16891">
    <property type="entry name" value="STPPase_N"/>
    <property type="match status" value="1"/>
</dbReference>
<feature type="non-terminal residue" evidence="7">
    <location>
        <position position="287"/>
    </location>
</feature>
<dbReference type="EMBL" id="CAMXCT020001030">
    <property type="protein sequence ID" value="CAL1139316.1"/>
    <property type="molecule type" value="Genomic_DNA"/>
</dbReference>
<comment type="caution">
    <text evidence="7">The sequence shown here is derived from an EMBL/GenBank/DDBJ whole genome shotgun (WGS) entry which is preliminary data.</text>
</comment>
<feature type="domain" description="Serine/threonine specific protein phosphatases" evidence="6">
    <location>
        <begin position="127"/>
        <end position="287"/>
    </location>
</feature>
<dbReference type="EMBL" id="CAMXCT010001030">
    <property type="protein sequence ID" value="CAI3985941.1"/>
    <property type="molecule type" value="Genomic_DNA"/>
</dbReference>
<evidence type="ECO:0000256" key="1">
    <source>
        <dbReference type="ARBA" id="ARBA00013081"/>
    </source>
</evidence>
<dbReference type="InterPro" id="IPR031675">
    <property type="entry name" value="STPPase_N"/>
</dbReference>
<keyword evidence="9" id="KW-1185">Reference proteome</keyword>
<dbReference type="SUPFAM" id="SSF54236">
    <property type="entry name" value="Ubiquitin-like"/>
    <property type="match status" value="1"/>
</dbReference>
<dbReference type="Pfam" id="PF00149">
    <property type="entry name" value="Metallophos"/>
    <property type="match status" value="1"/>
</dbReference>
<dbReference type="GO" id="GO:0005634">
    <property type="term" value="C:nucleus"/>
    <property type="evidence" value="ECO:0007669"/>
    <property type="project" value="TreeGrafter"/>
</dbReference>
<organism evidence="7">
    <name type="scientific">Cladocopium goreaui</name>
    <dbReference type="NCBI Taxonomy" id="2562237"/>
    <lineage>
        <taxon>Eukaryota</taxon>
        <taxon>Sar</taxon>
        <taxon>Alveolata</taxon>
        <taxon>Dinophyceae</taxon>
        <taxon>Suessiales</taxon>
        <taxon>Symbiodiniaceae</taxon>
        <taxon>Cladocopium</taxon>
    </lineage>
</organism>
<dbReference type="Gene3D" id="3.60.21.10">
    <property type="match status" value="1"/>
</dbReference>
<gene>
    <name evidence="7" type="ORF">C1SCF055_LOCUS13328</name>
</gene>
<keyword evidence="4" id="KW-0904">Protein phosphatase</keyword>
<accession>A0A9P1FRX7</accession>
<keyword evidence="3" id="KW-0378">Hydrolase</keyword>
<evidence type="ECO:0000313" key="9">
    <source>
        <dbReference type="Proteomes" id="UP001152797"/>
    </source>
</evidence>
<proteinExistence type="predicted"/>
<dbReference type="SUPFAM" id="SSF56300">
    <property type="entry name" value="Metallo-dependent phosphatases"/>
    <property type="match status" value="1"/>
</dbReference>
<dbReference type="PRINTS" id="PR00114">
    <property type="entry name" value="STPHPHTASE"/>
</dbReference>
<evidence type="ECO:0000256" key="4">
    <source>
        <dbReference type="ARBA" id="ARBA00022912"/>
    </source>
</evidence>
<reference evidence="7" key="1">
    <citation type="submission" date="2022-10" db="EMBL/GenBank/DDBJ databases">
        <authorList>
            <person name="Chen Y."/>
            <person name="Dougan E. K."/>
            <person name="Chan C."/>
            <person name="Rhodes N."/>
            <person name="Thang M."/>
        </authorList>
    </citation>
    <scope>NUCLEOTIDE SEQUENCE</scope>
</reference>
<protein>
    <recommendedName>
        <fullName evidence="1">protein-serine/threonine phosphatase</fullName>
        <ecNumber evidence="1">3.1.3.16</ecNumber>
    </recommendedName>
</protein>
<evidence type="ECO:0000256" key="3">
    <source>
        <dbReference type="ARBA" id="ARBA00022801"/>
    </source>
</evidence>
<keyword evidence="2" id="KW-0479">Metal-binding</keyword>
<reference evidence="8" key="2">
    <citation type="submission" date="2024-04" db="EMBL/GenBank/DDBJ databases">
        <authorList>
            <person name="Chen Y."/>
            <person name="Shah S."/>
            <person name="Dougan E. K."/>
            <person name="Thang M."/>
            <person name="Chan C."/>
        </authorList>
    </citation>
    <scope>NUCLEOTIDE SEQUENCE [LARGE SCALE GENOMIC DNA]</scope>
</reference>
<dbReference type="InterPro" id="IPR006186">
    <property type="entry name" value="Ser/Thr-sp_prot-phosphatase"/>
</dbReference>
<dbReference type="InterPro" id="IPR029071">
    <property type="entry name" value="Ubiquitin-like_domsf"/>
</dbReference>
<name>A0A9P1FRX7_9DINO</name>
<dbReference type="InterPro" id="IPR004843">
    <property type="entry name" value="Calcineurin-like_PHP"/>
</dbReference>
<sequence>MADPVDDLSAAGIKVRVPWRGSLVILVGVLNLAGSEVAELLVSGRTSVKEIKRKLEQRLKEEQKFFPVCLQDLSCGHQKLEDASSCESLSWKDGDDVSIYLTRSSVDIEKCLPILWSAESRSKAAALEFHEIEKLCAKCEEIFQHEPMLLETSGPLTVVGNIHGHFEQLLKLFEQFGTPDKRRYLFLGGYVNKGPRSLDTTCLLFLYKAQQPENLLLLRSNHEEGQMSRIYGFYDECKKRHSVHLWKNFCRTFNMMPVCALVNEKIFCVHGGISPELKNLDQIRQLE</sequence>
<dbReference type="GO" id="GO:0046872">
    <property type="term" value="F:metal ion binding"/>
    <property type="evidence" value="ECO:0007669"/>
    <property type="project" value="UniProtKB-KW"/>
</dbReference>
<dbReference type="SMART" id="SM00156">
    <property type="entry name" value="PP2Ac"/>
    <property type="match status" value="1"/>
</dbReference>
<evidence type="ECO:0000313" key="7">
    <source>
        <dbReference type="EMBL" id="CAI3985941.1"/>
    </source>
</evidence>
<dbReference type="EMBL" id="CAMXCT030001030">
    <property type="protein sequence ID" value="CAL4773253.1"/>
    <property type="molecule type" value="Genomic_DNA"/>
</dbReference>
<dbReference type="AlphaFoldDB" id="A0A9P1FRX7"/>
<evidence type="ECO:0000256" key="5">
    <source>
        <dbReference type="ARBA" id="ARBA00023211"/>
    </source>
</evidence>
<dbReference type="PANTHER" id="PTHR11668:SF496">
    <property type="entry name" value="SERINE_THREONINE-PROTEIN PHOSPHATASE"/>
    <property type="match status" value="1"/>
</dbReference>
<dbReference type="Proteomes" id="UP001152797">
    <property type="component" value="Unassembled WGS sequence"/>
</dbReference>
<dbReference type="GO" id="GO:0005737">
    <property type="term" value="C:cytoplasm"/>
    <property type="evidence" value="ECO:0007669"/>
    <property type="project" value="TreeGrafter"/>
</dbReference>
<dbReference type="PANTHER" id="PTHR11668">
    <property type="entry name" value="SERINE/THREONINE PROTEIN PHOSPHATASE"/>
    <property type="match status" value="1"/>
</dbReference>
<evidence type="ECO:0000259" key="6">
    <source>
        <dbReference type="SMART" id="SM00156"/>
    </source>
</evidence>
<evidence type="ECO:0000256" key="2">
    <source>
        <dbReference type="ARBA" id="ARBA00022723"/>
    </source>
</evidence>
<dbReference type="InterPro" id="IPR050341">
    <property type="entry name" value="PP1_catalytic_subunit"/>
</dbReference>
<evidence type="ECO:0000313" key="8">
    <source>
        <dbReference type="EMBL" id="CAL1139316.1"/>
    </source>
</evidence>